<organism evidence="3 4">
    <name type="scientific">Sulfobacillus thermosulfidooxidans</name>
    <dbReference type="NCBI Taxonomy" id="28034"/>
    <lineage>
        <taxon>Bacteria</taxon>
        <taxon>Bacillati</taxon>
        <taxon>Bacillota</taxon>
        <taxon>Clostridia</taxon>
        <taxon>Eubacteriales</taxon>
        <taxon>Clostridiales Family XVII. Incertae Sedis</taxon>
        <taxon>Sulfobacillus</taxon>
    </lineage>
</organism>
<dbReference type="PANTHER" id="PTHR46558">
    <property type="entry name" value="TRACRIPTIONAL REGULATORY PROTEIN-RELATED-RELATED"/>
    <property type="match status" value="1"/>
</dbReference>
<dbReference type="EMBL" id="PXYX01000102">
    <property type="protein sequence ID" value="PSR21762.1"/>
    <property type="molecule type" value="Genomic_DNA"/>
</dbReference>
<gene>
    <name evidence="3" type="ORF">C7B47_17130</name>
</gene>
<evidence type="ECO:0000256" key="1">
    <source>
        <dbReference type="ARBA" id="ARBA00023125"/>
    </source>
</evidence>
<dbReference type="GO" id="GO:0003677">
    <property type="term" value="F:DNA binding"/>
    <property type="evidence" value="ECO:0007669"/>
    <property type="project" value="UniProtKB-KW"/>
</dbReference>
<protein>
    <recommendedName>
        <fullName evidence="2">HTH cro/C1-type domain-containing protein</fullName>
    </recommendedName>
</protein>
<proteinExistence type="predicted"/>
<comment type="caution">
    <text evidence="3">The sequence shown here is derived from an EMBL/GenBank/DDBJ whole genome shotgun (WGS) entry which is preliminary data.</text>
</comment>
<dbReference type="Proteomes" id="UP000242705">
    <property type="component" value="Unassembled WGS sequence"/>
</dbReference>
<dbReference type="PROSITE" id="PS50943">
    <property type="entry name" value="HTH_CROC1"/>
    <property type="match status" value="2"/>
</dbReference>
<dbReference type="Pfam" id="PF01381">
    <property type="entry name" value="HTH_3"/>
    <property type="match status" value="1"/>
</dbReference>
<feature type="domain" description="HTH cro/C1-type" evidence="2">
    <location>
        <begin position="6"/>
        <end position="60"/>
    </location>
</feature>
<dbReference type="PANTHER" id="PTHR46558:SF11">
    <property type="entry name" value="HTH-TYPE TRANSCRIPTIONAL REGULATOR XRE"/>
    <property type="match status" value="1"/>
</dbReference>
<dbReference type="SUPFAM" id="SSF47413">
    <property type="entry name" value="lambda repressor-like DNA-binding domains"/>
    <property type="match status" value="2"/>
</dbReference>
<evidence type="ECO:0000313" key="4">
    <source>
        <dbReference type="Proteomes" id="UP000242705"/>
    </source>
</evidence>
<dbReference type="SMART" id="SM00530">
    <property type="entry name" value="HTH_XRE"/>
    <property type="match status" value="2"/>
</dbReference>
<feature type="domain" description="HTH cro/C1-type" evidence="2">
    <location>
        <begin position="118"/>
        <end position="144"/>
    </location>
</feature>
<reference evidence="3 4" key="1">
    <citation type="journal article" date="2014" name="BMC Genomics">
        <title>Comparison of environmental and isolate Sulfobacillus genomes reveals diverse carbon, sulfur, nitrogen, and hydrogen metabolisms.</title>
        <authorList>
            <person name="Justice N.B."/>
            <person name="Norman A."/>
            <person name="Brown C.T."/>
            <person name="Singh A."/>
            <person name="Thomas B.C."/>
            <person name="Banfield J.F."/>
        </authorList>
    </citation>
    <scope>NUCLEOTIDE SEQUENCE [LARGE SCALE GENOMIC DNA]</scope>
    <source>
        <strain evidence="3">AMDSBA5</strain>
    </source>
</reference>
<keyword evidence="1" id="KW-0238">DNA-binding</keyword>
<evidence type="ECO:0000259" key="2">
    <source>
        <dbReference type="PROSITE" id="PS50943"/>
    </source>
</evidence>
<evidence type="ECO:0000313" key="3">
    <source>
        <dbReference type="EMBL" id="PSR21762.1"/>
    </source>
</evidence>
<dbReference type="Gene3D" id="1.10.260.40">
    <property type="entry name" value="lambda repressor-like DNA-binding domains"/>
    <property type="match status" value="2"/>
</dbReference>
<name>A0A2T2WHP3_SULTH</name>
<dbReference type="AlphaFoldDB" id="A0A2T2WHP3"/>
<accession>A0A2T2WHP3</accession>
<sequence>MFGQRLRDLRKQAGYTQAELAEKVGMSQYTISNYEQEARQPPLELLVQLADVLGTSTDYLLGRVDGDHTAQVIREDERAAARWQAFGLRLKTVREARFLSPEQCALLMGMAADRWRAWETGDQYPTLAELLQAADTLHVSLDWLLSRQDPTLFSQLD</sequence>
<dbReference type="InterPro" id="IPR001387">
    <property type="entry name" value="Cro/C1-type_HTH"/>
</dbReference>
<dbReference type="CDD" id="cd00093">
    <property type="entry name" value="HTH_XRE"/>
    <property type="match status" value="2"/>
</dbReference>
<dbReference type="InterPro" id="IPR010982">
    <property type="entry name" value="Lambda_DNA-bd_dom_sf"/>
</dbReference>
<dbReference type="Pfam" id="PF13560">
    <property type="entry name" value="HTH_31"/>
    <property type="match status" value="1"/>
</dbReference>